<keyword evidence="2" id="KW-0808">Transferase</keyword>
<dbReference type="InterPro" id="IPR049874">
    <property type="entry name" value="ROK_cs"/>
</dbReference>
<gene>
    <name evidence="2" type="ORF">SAMN05421771_0228</name>
</gene>
<comment type="similarity">
    <text evidence="1">Belongs to the ROK (NagC/XylR) family.</text>
</comment>
<dbReference type="Pfam" id="PF00480">
    <property type="entry name" value="ROK"/>
    <property type="match status" value="1"/>
</dbReference>
<dbReference type="STRING" id="474950.SAMN05421771_0228"/>
<dbReference type="Proteomes" id="UP000199024">
    <property type="component" value="Unassembled WGS sequence"/>
</dbReference>
<dbReference type="InterPro" id="IPR000600">
    <property type="entry name" value="ROK"/>
</dbReference>
<keyword evidence="3" id="KW-1185">Reference proteome</keyword>
<evidence type="ECO:0000313" key="3">
    <source>
        <dbReference type="Proteomes" id="UP000199024"/>
    </source>
</evidence>
<dbReference type="PANTHER" id="PTHR18964">
    <property type="entry name" value="ROK (REPRESSOR, ORF, KINASE) FAMILY"/>
    <property type="match status" value="1"/>
</dbReference>
<accession>A0A1I6L417</accession>
<reference evidence="2 3" key="1">
    <citation type="submission" date="2016-10" db="EMBL/GenBank/DDBJ databases">
        <authorList>
            <person name="de Groot N.N."/>
        </authorList>
    </citation>
    <scope>NUCLEOTIDE SEQUENCE [LARGE SCALE GENOMIC DNA]</scope>
    <source>
        <strain evidence="2 3">DSM 21001</strain>
    </source>
</reference>
<dbReference type="InterPro" id="IPR043129">
    <property type="entry name" value="ATPase_NBD"/>
</dbReference>
<proteinExistence type="inferred from homology"/>
<dbReference type="PANTHER" id="PTHR18964:SF149">
    <property type="entry name" value="BIFUNCTIONAL UDP-N-ACETYLGLUCOSAMINE 2-EPIMERASE_N-ACETYLMANNOSAMINE KINASE"/>
    <property type="match status" value="1"/>
</dbReference>
<dbReference type="PROSITE" id="PS01125">
    <property type="entry name" value="ROK"/>
    <property type="match status" value="1"/>
</dbReference>
<keyword evidence="2" id="KW-0418">Kinase</keyword>
<dbReference type="SUPFAM" id="SSF53067">
    <property type="entry name" value="Actin-like ATPase domain"/>
    <property type="match status" value="1"/>
</dbReference>
<evidence type="ECO:0000256" key="1">
    <source>
        <dbReference type="ARBA" id="ARBA00006479"/>
    </source>
</evidence>
<sequence length="339" mass="35068">MSGEAGHLRAHTHTQQTSKTGLLGIDIGGTKTAIVLSRSAPNVLWRGEFETLPTLGADHALEKIVTLARCGVAQTGCTPTAIGVSCGGPLDRVRGIIQRPPNLPTWGDIPIKDILQQKFGVPCFVENDANAGAVAENQFGAGKGCRHMVFLTMGTGLGAGLILNGRIFHGANAMAGEIGHVRLSDSGPMGYGKAGSVEGWASGGGMAQHAAWSVQEALQAGQFTMLTASLPYVTARDVGQALLAGDAVAAQIVHRTGRRLGEVLAILVDVLNPHRIVIGGLALRLGDALLEPARQRMREEALADAAAVCEIVPAALGERIGDVAALCVAMGLHADPDEA</sequence>
<dbReference type="CDD" id="cd23763">
    <property type="entry name" value="ASKHA_ATPase_ROK"/>
    <property type="match status" value="1"/>
</dbReference>
<organism evidence="2 3">
    <name type="scientific">Granulicella pectinivorans</name>
    <dbReference type="NCBI Taxonomy" id="474950"/>
    <lineage>
        <taxon>Bacteria</taxon>
        <taxon>Pseudomonadati</taxon>
        <taxon>Acidobacteriota</taxon>
        <taxon>Terriglobia</taxon>
        <taxon>Terriglobales</taxon>
        <taxon>Acidobacteriaceae</taxon>
        <taxon>Granulicella</taxon>
    </lineage>
</organism>
<protein>
    <submittedName>
        <fullName evidence="2">Glucokinase</fullName>
    </submittedName>
</protein>
<evidence type="ECO:0000313" key="2">
    <source>
        <dbReference type="EMBL" id="SFR98189.1"/>
    </source>
</evidence>
<name>A0A1I6L417_9BACT</name>
<dbReference type="GO" id="GO:0016301">
    <property type="term" value="F:kinase activity"/>
    <property type="evidence" value="ECO:0007669"/>
    <property type="project" value="UniProtKB-KW"/>
</dbReference>
<dbReference type="AlphaFoldDB" id="A0A1I6L417"/>
<dbReference type="EMBL" id="FOZL01000001">
    <property type="protein sequence ID" value="SFR98189.1"/>
    <property type="molecule type" value="Genomic_DNA"/>
</dbReference>
<dbReference type="Gene3D" id="3.30.420.40">
    <property type="match status" value="2"/>
</dbReference>